<accession>A0A9D5AY29</accession>
<evidence type="ECO:0000256" key="1">
    <source>
        <dbReference type="SAM" id="MobiDB-lite"/>
    </source>
</evidence>
<dbReference type="GO" id="GO:0003723">
    <property type="term" value="F:RNA binding"/>
    <property type="evidence" value="ECO:0007669"/>
    <property type="project" value="InterPro"/>
</dbReference>
<name>A0A9D5AY29_PEA</name>
<dbReference type="InterPro" id="IPR044190">
    <property type="entry name" value="THA8-like"/>
</dbReference>
<feature type="region of interest" description="Disordered" evidence="1">
    <location>
        <begin position="1"/>
        <end position="44"/>
    </location>
</feature>
<reference evidence="2 3" key="1">
    <citation type="journal article" date="2022" name="Nat. Genet.">
        <title>Improved pea reference genome and pan-genome highlight genomic features and evolutionary characteristics.</title>
        <authorList>
            <person name="Yang T."/>
            <person name="Liu R."/>
            <person name="Luo Y."/>
            <person name="Hu S."/>
            <person name="Wang D."/>
            <person name="Wang C."/>
            <person name="Pandey M.K."/>
            <person name="Ge S."/>
            <person name="Xu Q."/>
            <person name="Li N."/>
            <person name="Li G."/>
            <person name="Huang Y."/>
            <person name="Saxena R.K."/>
            <person name="Ji Y."/>
            <person name="Li M."/>
            <person name="Yan X."/>
            <person name="He Y."/>
            <person name="Liu Y."/>
            <person name="Wang X."/>
            <person name="Xiang C."/>
            <person name="Varshney R.K."/>
            <person name="Ding H."/>
            <person name="Gao S."/>
            <person name="Zong X."/>
        </authorList>
    </citation>
    <scope>NUCLEOTIDE SEQUENCE [LARGE SCALE GENOMIC DNA]</scope>
    <source>
        <strain evidence="2 3">cv. Zhongwan 6</strain>
    </source>
</reference>
<dbReference type="PANTHER" id="PTHR47594">
    <property type="entry name" value="PPR CONTAINING PLANT-LIKE PROTEIN"/>
    <property type="match status" value="1"/>
</dbReference>
<dbReference type="InterPro" id="IPR011990">
    <property type="entry name" value="TPR-like_helical_dom_sf"/>
</dbReference>
<feature type="compositionally biased region" description="Polar residues" evidence="1">
    <location>
        <begin position="1"/>
        <end position="10"/>
    </location>
</feature>
<evidence type="ECO:0000313" key="3">
    <source>
        <dbReference type="Proteomes" id="UP001058974"/>
    </source>
</evidence>
<dbReference type="GO" id="GO:0009658">
    <property type="term" value="P:chloroplast organization"/>
    <property type="evidence" value="ECO:0007669"/>
    <property type="project" value="InterPro"/>
</dbReference>
<dbReference type="AlphaFoldDB" id="A0A9D5AY29"/>
<gene>
    <name evidence="2" type="ORF">KIW84_046051</name>
</gene>
<sequence length="369" mass="41701">MASSLHQNPTFLKPHHHPQSPKPTTTTRRSYIPVQCGGPRSQRGPLVKGRFLSIEAIQAIQTLKRVQRTNPPNQTQLLTNTLTRLIKSDLVATLKELLRQQQCTLALRVFSAVRSEYGANLSLYAEIVQALGNSGMSEDVDRLINEIEDEGGIRVDEDQRKGLLYLIKSVIGAKRRDSMIRVYEMMKRSGWGSDVEPDEYIVKVLINGFKGFGDEELAQQIQNEYDRFFDITGGNILKMIMDCKVGSSSSGLVTIQSTLSLILKRGSMLNCNKGGKSYSSYKWAKSRVIFSDKDHLDVVLSNVKDVDDVYDVYDVDVVYDANDLFDVYDIDDVYDVDDAYDVDDVYNVYDVDDAYYVYDVDDVACFHCT</sequence>
<organism evidence="2 3">
    <name type="scientific">Pisum sativum</name>
    <name type="common">Garden pea</name>
    <name type="synonym">Lathyrus oleraceus</name>
    <dbReference type="NCBI Taxonomy" id="3888"/>
    <lineage>
        <taxon>Eukaryota</taxon>
        <taxon>Viridiplantae</taxon>
        <taxon>Streptophyta</taxon>
        <taxon>Embryophyta</taxon>
        <taxon>Tracheophyta</taxon>
        <taxon>Spermatophyta</taxon>
        <taxon>Magnoliopsida</taxon>
        <taxon>eudicotyledons</taxon>
        <taxon>Gunneridae</taxon>
        <taxon>Pentapetalae</taxon>
        <taxon>rosids</taxon>
        <taxon>fabids</taxon>
        <taxon>Fabales</taxon>
        <taxon>Fabaceae</taxon>
        <taxon>Papilionoideae</taxon>
        <taxon>50 kb inversion clade</taxon>
        <taxon>NPAAA clade</taxon>
        <taxon>Hologalegina</taxon>
        <taxon>IRL clade</taxon>
        <taxon>Fabeae</taxon>
        <taxon>Lathyrus</taxon>
    </lineage>
</organism>
<dbReference type="GO" id="GO:0000373">
    <property type="term" value="P:Group II intron splicing"/>
    <property type="evidence" value="ECO:0007669"/>
    <property type="project" value="InterPro"/>
</dbReference>
<comment type="caution">
    <text evidence="2">The sequence shown here is derived from an EMBL/GenBank/DDBJ whole genome shotgun (WGS) entry which is preliminary data.</text>
</comment>
<dbReference type="EMBL" id="JAMSHJ010000004">
    <property type="protein sequence ID" value="KAI5422874.1"/>
    <property type="molecule type" value="Genomic_DNA"/>
</dbReference>
<evidence type="ECO:0000313" key="2">
    <source>
        <dbReference type="EMBL" id="KAI5422874.1"/>
    </source>
</evidence>
<dbReference type="Gene3D" id="1.25.40.10">
    <property type="entry name" value="Tetratricopeptide repeat domain"/>
    <property type="match status" value="1"/>
</dbReference>
<dbReference type="PANTHER" id="PTHR47594:SF3">
    <property type="entry name" value="PROTEIN THYLAKOID ASSEMBLY 8, CHLOROPLASTIC"/>
    <property type="match status" value="1"/>
</dbReference>
<dbReference type="Proteomes" id="UP001058974">
    <property type="component" value="Chromosome 4"/>
</dbReference>
<proteinExistence type="predicted"/>
<dbReference type="Gramene" id="Psat04G0605100-T1">
    <property type="protein sequence ID" value="KAI5422874.1"/>
    <property type="gene ID" value="KIW84_046051"/>
</dbReference>
<keyword evidence="3" id="KW-1185">Reference proteome</keyword>
<protein>
    <submittedName>
        <fullName evidence="2">Uncharacterized protein</fullName>
    </submittedName>
</protein>